<evidence type="ECO:0000259" key="6">
    <source>
        <dbReference type="Pfam" id="PF04085"/>
    </source>
</evidence>
<reference evidence="7 8" key="1">
    <citation type="submission" date="2023-12" db="EMBL/GenBank/DDBJ databases">
        <title>Description of an unclassified Opitutus bacterium of Verrucomicrobiota.</title>
        <authorList>
            <person name="Zhang D.-F."/>
        </authorList>
    </citation>
    <scope>NUCLEOTIDE SEQUENCE [LARGE SCALE GENOMIC DNA]</scope>
    <source>
        <strain evidence="7 8">WL0086</strain>
    </source>
</reference>
<dbReference type="Pfam" id="PF04085">
    <property type="entry name" value="MreC"/>
    <property type="match status" value="1"/>
</dbReference>
<comment type="similarity">
    <text evidence="1">Belongs to the MreC family.</text>
</comment>
<dbReference type="Gene3D" id="2.40.10.340">
    <property type="entry name" value="Rod shape-determining protein MreC, domain 1"/>
    <property type="match status" value="1"/>
</dbReference>
<dbReference type="Proteomes" id="UP000738431">
    <property type="component" value="Chromosome"/>
</dbReference>
<feature type="transmembrane region" description="Helical" evidence="5">
    <location>
        <begin position="12"/>
        <end position="29"/>
    </location>
</feature>
<keyword evidence="3" id="KW-0133">Cell shape</keyword>
<dbReference type="PANTHER" id="PTHR34138:SF1">
    <property type="entry name" value="CELL SHAPE-DETERMINING PROTEIN MREC"/>
    <property type="match status" value="1"/>
</dbReference>
<proteinExistence type="inferred from homology"/>
<evidence type="ECO:0000313" key="8">
    <source>
        <dbReference type="Proteomes" id="UP000738431"/>
    </source>
</evidence>
<keyword evidence="5" id="KW-0472">Membrane</keyword>
<gene>
    <name evidence="7" type="primary">mreC</name>
    <name evidence="7" type="ORF">K1X11_021535</name>
</gene>
<sequence>MPDRRFDQTKPFITLGVLLMVWLVLPTILKRSTRDGFYEMQAPIDVSASYLRELQDYWAMRTRSKHDIIAAYNDLGGVVSKYAHAAERNAELRREVARLEALLSLPSFDSYRSEPARVVSRDLNGWWQRLVVRKGENYNIPVGAPVIFVGGVVGRVSEVHATTAVVDMISSPNVRLAASFEGDDRPISFQGGANPPFTRPHAVVEFVPLDLYATAADPHPLVTSGLGGVFPRGLRLGSVVQLDPSPDGLFKTGRVTLDPRLNEITAVTILVPITAP</sequence>
<evidence type="ECO:0000256" key="5">
    <source>
        <dbReference type="SAM" id="Phobius"/>
    </source>
</evidence>
<name>A0ABZ1C6R1_9BACT</name>
<protein>
    <recommendedName>
        <fullName evidence="2">Cell shape-determining protein MreC</fullName>
    </recommendedName>
    <alternativeName>
        <fullName evidence="4">Cell shape protein MreC</fullName>
    </alternativeName>
</protein>
<dbReference type="PANTHER" id="PTHR34138">
    <property type="entry name" value="CELL SHAPE-DETERMINING PROTEIN MREC"/>
    <property type="match status" value="1"/>
</dbReference>
<evidence type="ECO:0000256" key="1">
    <source>
        <dbReference type="ARBA" id="ARBA00009369"/>
    </source>
</evidence>
<dbReference type="InterPro" id="IPR042177">
    <property type="entry name" value="Cell/Rod_1"/>
</dbReference>
<keyword evidence="8" id="KW-1185">Reference proteome</keyword>
<dbReference type="Gene3D" id="2.40.10.350">
    <property type="entry name" value="Rod shape-determining protein MreC, domain 2"/>
    <property type="match status" value="1"/>
</dbReference>
<dbReference type="InterPro" id="IPR042175">
    <property type="entry name" value="Cell/Rod_MreC_2"/>
</dbReference>
<keyword evidence="5" id="KW-1133">Transmembrane helix</keyword>
<evidence type="ECO:0000256" key="3">
    <source>
        <dbReference type="ARBA" id="ARBA00022960"/>
    </source>
</evidence>
<dbReference type="EMBL" id="CP139781">
    <property type="protein sequence ID" value="WRQ87404.1"/>
    <property type="molecule type" value="Genomic_DNA"/>
</dbReference>
<accession>A0ABZ1C6R1</accession>
<keyword evidence="5" id="KW-0812">Transmembrane</keyword>
<evidence type="ECO:0000313" key="7">
    <source>
        <dbReference type="EMBL" id="WRQ87404.1"/>
    </source>
</evidence>
<dbReference type="InterPro" id="IPR007221">
    <property type="entry name" value="MreC"/>
</dbReference>
<organism evidence="7 8">
    <name type="scientific">Actomonas aquatica</name>
    <dbReference type="NCBI Taxonomy" id="2866162"/>
    <lineage>
        <taxon>Bacteria</taxon>
        <taxon>Pseudomonadati</taxon>
        <taxon>Verrucomicrobiota</taxon>
        <taxon>Opitutia</taxon>
        <taxon>Opitutales</taxon>
        <taxon>Opitutaceae</taxon>
        <taxon>Actomonas</taxon>
    </lineage>
</organism>
<feature type="domain" description="Rod shape-determining protein MreC beta-barrel core" evidence="6">
    <location>
        <begin position="118"/>
        <end position="270"/>
    </location>
</feature>
<dbReference type="RefSeq" id="WP_221030432.1">
    <property type="nucleotide sequence ID" value="NZ_CP139781.1"/>
</dbReference>
<dbReference type="InterPro" id="IPR055342">
    <property type="entry name" value="MreC_beta-barrel_core"/>
</dbReference>
<evidence type="ECO:0000256" key="4">
    <source>
        <dbReference type="ARBA" id="ARBA00032089"/>
    </source>
</evidence>
<evidence type="ECO:0000256" key="2">
    <source>
        <dbReference type="ARBA" id="ARBA00013855"/>
    </source>
</evidence>